<feature type="compositionally biased region" description="Polar residues" evidence="1">
    <location>
        <begin position="98"/>
        <end position="110"/>
    </location>
</feature>
<dbReference type="AlphaFoldDB" id="A0AAE9J9G9"/>
<feature type="region of interest" description="Disordered" evidence="1">
    <location>
        <begin position="137"/>
        <end position="201"/>
    </location>
</feature>
<proteinExistence type="predicted"/>
<dbReference type="Pfam" id="PF05867">
    <property type="entry name" value="DUF851"/>
    <property type="match status" value="1"/>
</dbReference>
<sequence>MLKTLLDNNTHVPIVKNTRKKTLKRSSRTTKKSKGPAGSKRNSSRPAKQKGPRGSLTKSSSRPKTPEKEGKEVKKDRKRDDWKEPEPVAEKDGDGNRSKGSQALPSNCQQLPKPRKLEIRTREVDQVTFERVFEKFTKEKREKSQAPSTLPLDERSRILMDRVNKKPFKPEKSEMFADEPSSFYRKTSSTQKKKMEESQFLDDDSYSQVPRLINVRKMPGENVFTDKGCPFWAEHLEPTEEEMKDVEESITVGTDHIEHFHANKIRPFTIPNTKVELDELQPLVEMKKRDQVHFDPRLVFSNTLRSLIFLCASDEMKKKRKQEKTPKSAEALVKSRFDNQKSKE</sequence>
<name>A0AAE9J9G9_CAEBR</name>
<organism evidence="2 3">
    <name type="scientific">Caenorhabditis briggsae</name>
    <dbReference type="NCBI Taxonomy" id="6238"/>
    <lineage>
        <taxon>Eukaryota</taxon>
        <taxon>Metazoa</taxon>
        <taxon>Ecdysozoa</taxon>
        <taxon>Nematoda</taxon>
        <taxon>Chromadorea</taxon>
        <taxon>Rhabditida</taxon>
        <taxon>Rhabditina</taxon>
        <taxon>Rhabditomorpha</taxon>
        <taxon>Rhabditoidea</taxon>
        <taxon>Rhabditidae</taxon>
        <taxon>Peloderinae</taxon>
        <taxon>Caenorhabditis</taxon>
    </lineage>
</organism>
<feature type="region of interest" description="Disordered" evidence="1">
    <location>
        <begin position="316"/>
        <end position="344"/>
    </location>
</feature>
<evidence type="ECO:0000256" key="1">
    <source>
        <dbReference type="SAM" id="MobiDB-lite"/>
    </source>
</evidence>
<protein>
    <submittedName>
        <fullName evidence="2">Uncharacterized protein</fullName>
    </submittedName>
</protein>
<feature type="compositionally biased region" description="Basic and acidic residues" evidence="1">
    <location>
        <begin position="152"/>
        <end position="175"/>
    </location>
</feature>
<evidence type="ECO:0000313" key="3">
    <source>
        <dbReference type="Proteomes" id="UP000829354"/>
    </source>
</evidence>
<feature type="compositionally biased region" description="Basic residues" evidence="1">
    <location>
        <begin position="17"/>
        <end position="34"/>
    </location>
</feature>
<dbReference type="Proteomes" id="UP000829354">
    <property type="component" value="Chromosome II"/>
</dbReference>
<reference evidence="2 3" key="1">
    <citation type="submission" date="2022-04" db="EMBL/GenBank/DDBJ databases">
        <title>Chromosome-level reference genomes for two strains of Caenorhabditis briggsae: an improved platform for comparative genomics.</title>
        <authorList>
            <person name="Stevens L."/>
            <person name="Andersen E."/>
        </authorList>
    </citation>
    <scope>NUCLEOTIDE SEQUENCE [LARGE SCALE GENOMIC DNA]</scope>
    <source>
        <strain evidence="2">VX34</strain>
        <tissue evidence="2">Whole-organism</tissue>
    </source>
</reference>
<accession>A0AAE9J9G9</accession>
<feature type="compositionally biased region" description="Basic and acidic residues" evidence="1">
    <location>
        <begin position="64"/>
        <end position="97"/>
    </location>
</feature>
<feature type="compositionally biased region" description="Polar residues" evidence="1">
    <location>
        <begin position="1"/>
        <end position="11"/>
    </location>
</feature>
<dbReference type="EMBL" id="CP092621">
    <property type="protein sequence ID" value="UMM19434.1"/>
    <property type="molecule type" value="Genomic_DNA"/>
</dbReference>
<evidence type="ECO:0000313" key="2">
    <source>
        <dbReference type="EMBL" id="UMM19434.1"/>
    </source>
</evidence>
<dbReference type="InterPro" id="IPR008569">
    <property type="entry name" value="DUF851"/>
</dbReference>
<feature type="region of interest" description="Disordered" evidence="1">
    <location>
        <begin position="1"/>
        <end position="122"/>
    </location>
</feature>
<feature type="compositionally biased region" description="Basic and acidic residues" evidence="1">
    <location>
        <begin position="323"/>
        <end position="344"/>
    </location>
</feature>
<gene>
    <name evidence="2" type="ORF">L5515_015033</name>
</gene>
<keyword evidence="3" id="KW-1185">Reference proteome</keyword>